<evidence type="ECO:0000313" key="2">
    <source>
        <dbReference type="EMBL" id="GFP31150.1"/>
    </source>
</evidence>
<keyword evidence="3" id="KW-1185">Reference proteome</keyword>
<feature type="compositionally biased region" description="Gly residues" evidence="1">
    <location>
        <begin position="31"/>
        <end position="45"/>
    </location>
</feature>
<name>A0A6V8PGA9_9ACTN</name>
<feature type="region of interest" description="Disordered" evidence="1">
    <location>
        <begin position="27"/>
        <end position="52"/>
    </location>
</feature>
<sequence length="52" mass="5521">SQSFNKITWDRKGRALVAGRRYTRPDRDTGAGVGWGIGGASGKWGGGREVDG</sequence>
<evidence type="ECO:0000256" key="1">
    <source>
        <dbReference type="SAM" id="MobiDB-lite"/>
    </source>
</evidence>
<dbReference type="AlphaFoldDB" id="A0A6V8PGA9"/>
<reference evidence="2 3" key="1">
    <citation type="journal article" date="2020" name="Front. Microbiol.">
        <title>Single-cell genomics of novel Actinobacteria with the Wood-Ljungdahl pathway discovered in a serpentinizing system.</title>
        <authorList>
            <person name="Merino N."/>
            <person name="Kawai M."/>
            <person name="Boyd E.S."/>
            <person name="Colman D.R."/>
            <person name="McGlynn S.E."/>
            <person name="Nealson K.H."/>
            <person name="Kurokawa K."/>
            <person name="Hongoh Y."/>
        </authorList>
    </citation>
    <scope>NUCLEOTIDE SEQUENCE [LARGE SCALE GENOMIC DNA]</scope>
    <source>
        <strain evidence="2 3">S34</strain>
    </source>
</reference>
<gene>
    <name evidence="2" type="ORF">HKBW3S34_02069</name>
</gene>
<protein>
    <submittedName>
        <fullName evidence="2">Uncharacterized protein</fullName>
    </submittedName>
</protein>
<accession>A0A6V8PGA9</accession>
<proteinExistence type="predicted"/>
<dbReference type="EMBL" id="BLRZ01000179">
    <property type="protein sequence ID" value="GFP31150.1"/>
    <property type="molecule type" value="Genomic_DNA"/>
</dbReference>
<dbReference type="Proteomes" id="UP000588083">
    <property type="component" value="Unassembled WGS sequence"/>
</dbReference>
<feature type="non-terminal residue" evidence="2">
    <location>
        <position position="1"/>
    </location>
</feature>
<evidence type="ECO:0000313" key="3">
    <source>
        <dbReference type="Proteomes" id="UP000588083"/>
    </source>
</evidence>
<comment type="caution">
    <text evidence="2">The sequence shown here is derived from an EMBL/GenBank/DDBJ whole genome shotgun (WGS) entry which is preliminary data.</text>
</comment>
<organism evidence="2 3">
    <name type="scientific">Candidatus Hakubella thermalkaliphila</name>
    <dbReference type="NCBI Taxonomy" id="2754717"/>
    <lineage>
        <taxon>Bacteria</taxon>
        <taxon>Bacillati</taxon>
        <taxon>Actinomycetota</taxon>
        <taxon>Actinomycetota incertae sedis</taxon>
        <taxon>Candidatus Hakubellales</taxon>
        <taxon>Candidatus Hakubellaceae</taxon>
        <taxon>Candidatus Hakubella</taxon>
    </lineage>
</organism>